<dbReference type="EMBL" id="BAAABX010000048">
    <property type="protein sequence ID" value="GAA0417094.1"/>
    <property type="molecule type" value="Genomic_DNA"/>
</dbReference>
<accession>A0ABP3IQP7</accession>
<dbReference type="Proteomes" id="UP001500879">
    <property type="component" value="Unassembled WGS sequence"/>
</dbReference>
<evidence type="ECO:0000256" key="1">
    <source>
        <dbReference type="SAM" id="MobiDB-lite"/>
    </source>
</evidence>
<dbReference type="RefSeq" id="WP_344026857.1">
    <property type="nucleotide sequence ID" value="NZ_BAAABX010000048.1"/>
</dbReference>
<feature type="region of interest" description="Disordered" evidence="1">
    <location>
        <begin position="1"/>
        <end position="40"/>
    </location>
</feature>
<comment type="caution">
    <text evidence="2">The sequence shown here is derived from an EMBL/GenBank/DDBJ whole genome shotgun (WGS) entry which is preliminary data.</text>
</comment>
<name>A0ABP3IQP7_9ACTN</name>
<evidence type="ECO:0000313" key="2">
    <source>
        <dbReference type="EMBL" id="GAA0417094.1"/>
    </source>
</evidence>
<feature type="compositionally biased region" description="Polar residues" evidence="1">
    <location>
        <begin position="1"/>
        <end position="12"/>
    </location>
</feature>
<keyword evidence="3" id="KW-1185">Reference proteome</keyword>
<protein>
    <submittedName>
        <fullName evidence="2">Uncharacterized protein</fullName>
    </submittedName>
</protein>
<organism evidence="2 3">
    <name type="scientific">Streptomyces luteireticuli</name>
    <dbReference type="NCBI Taxonomy" id="173858"/>
    <lineage>
        <taxon>Bacteria</taxon>
        <taxon>Bacillati</taxon>
        <taxon>Actinomycetota</taxon>
        <taxon>Actinomycetes</taxon>
        <taxon>Kitasatosporales</taxon>
        <taxon>Streptomycetaceae</taxon>
        <taxon>Streptomyces</taxon>
    </lineage>
</organism>
<gene>
    <name evidence="2" type="ORF">GCM10010357_43080</name>
</gene>
<reference evidence="3" key="1">
    <citation type="journal article" date="2019" name="Int. J. Syst. Evol. Microbiol.">
        <title>The Global Catalogue of Microorganisms (GCM) 10K type strain sequencing project: providing services to taxonomists for standard genome sequencing and annotation.</title>
        <authorList>
            <consortium name="The Broad Institute Genomics Platform"/>
            <consortium name="The Broad Institute Genome Sequencing Center for Infectious Disease"/>
            <person name="Wu L."/>
            <person name="Ma J."/>
        </authorList>
    </citation>
    <scope>NUCLEOTIDE SEQUENCE [LARGE SCALE GENOMIC DNA]</scope>
    <source>
        <strain evidence="3">JCM 4788</strain>
    </source>
</reference>
<evidence type="ECO:0000313" key="3">
    <source>
        <dbReference type="Proteomes" id="UP001500879"/>
    </source>
</evidence>
<sequence>MSVLTTVHTRFTPTRRRTAGSPLDSTSPVPQPAANERAVRPRAHWRTVTGPDGRRRLEAVWRPTH</sequence>
<proteinExistence type="predicted"/>